<feature type="transmembrane region" description="Helical" evidence="7">
    <location>
        <begin position="132"/>
        <end position="150"/>
    </location>
</feature>
<feature type="transmembrane region" description="Helical" evidence="7">
    <location>
        <begin position="187"/>
        <end position="207"/>
    </location>
</feature>
<dbReference type="Pfam" id="PF07690">
    <property type="entry name" value="MFS_1"/>
    <property type="match status" value="2"/>
</dbReference>
<feature type="transmembrane region" description="Helical" evidence="7">
    <location>
        <begin position="427"/>
        <end position="448"/>
    </location>
</feature>
<keyword evidence="10" id="KW-1185">Reference proteome</keyword>
<evidence type="ECO:0000259" key="8">
    <source>
        <dbReference type="PROSITE" id="PS50850"/>
    </source>
</evidence>
<feature type="transmembrane region" description="Helical" evidence="7">
    <location>
        <begin position="351"/>
        <end position="370"/>
    </location>
</feature>
<dbReference type="GO" id="GO:0022857">
    <property type="term" value="F:transmembrane transporter activity"/>
    <property type="evidence" value="ECO:0007669"/>
    <property type="project" value="InterPro"/>
</dbReference>
<dbReference type="NCBIfam" id="TIGR00711">
    <property type="entry name" value="efflux_EmrB"/>
    <property type="match status" value="1"/>
</dbReference>
<dbReference type="AlphaFoldDB" id="D6U330"/>
<dbReference type="PRINTS" id="PR01036">
    <property type="entry name" value="TCRTETB"/>
</dbReference>
<accession>D6U330</accession>
<dbReference type="PROSITE" id="PS00216">
    <property type="entry name" value="SUGAR_TRANSPORT_1"/>
    <property type="match status" value="1"/>
</dbReference>
<feature type="transmembrane region" description="Helical" evidence="7">
    <location>
        <begin position="98"/>
        <end position="126"/>
    </location>
</feature>
<dbReference type="InterPro" id="IPR004638">
    <property type="entry name" value="EmrB-like"/>
</dbReference>
<sequence length="518" mass="55136">MEQEKTQAAEKVAGRPSRVLKREGEHPNKWAVLAIQAIGIFMAMLDSSIVNISLPNIASYFNVPLNGAVEWVIIAYLVTIAGVLLSIGRLADMIGRKILWIAGLVIFTLGSAICGAAPSLLILVAARAFQGLGGALILSVSPAILTSAFPPEERGRALGMNAVFIALGISIGPTLGGLITANFTWRWIFYVNVPLGMIGIIATLFVLKELIQHARRRFDPVGALLLAVSLIALTLGFSFGQEWGWTSPTLIATMVISVAALVLLILVEHHVADPIIAFSLLHNRVFVSATVSLVMYYLAVFVVSFMLPFYLEELRRIPLIEAGLLLTPLPLTSIVIAPFSGVLADKIGTRWLATVGMVIICVGLVLISQLDTQSSTSDIIWRLVVTGVGQALFQSPNNSALLGAAPRHQQGIAASFMALGRVVGQSVSVALAGAIFTSLGGAGAGVILRQSVQRLPPAELASVQNTFNTAFHTTFIVCAVIAAVGVFTSLVRGKEQIVHRIRNGTRTPLVAPGKESHR</sequence>
<feature type="transmembrane region" description="Helical" evidence="7">
    <location>
        <begin position="469"/>
        <end position="491"/>
    </location>
</feature>
<feature type="transmembrane region" description="Helical" evidence="7">
    <location>
        <begin position="245"/>
        <end position="266"/>
    </location>
</feature>
<evidence type="ECO:0000256" key="2">
    <source>
        <dbReference type="ARBA" id="ARBA00022448"/>
    </source>
</evidence>
<evidence type="ECO:0000313" key="10">
    <source>
        <dbReference type="Proteomes" id="UP000004508"/>
    </source>
</evidence>
<feature type="transmembrane region" description="Helical" evidence="7">
    <location>
        <begin position="286"/>
        <end position="311"/>
    </location>
</feature>
<name>D6U330_KTERA</name>
<feature type="domain" description="Major facilitator superfamily (MFS) profile" evidence="8">
    <location>
        <begin position="32"/>
        <end position="497"/>
    </location>
</feature>
<feature type="transmembrane region" description="Helical" evidence="7">
    <location>
        <begin position="162"/>
        <end position="181"/>
    </location>
</feature>
<feature type="transmembrane region" description="Helical" evidence="7">
    <location>
        <begin position="219"/>
        <end position="239"/>
    </location>
</feature>
<organism evidence="9 10">
    <name type="scientific">Ktedonobacter racemifer DSM 44963</name>
    <dbReference type="NCBI Taxonomy" id="485913"/>
    <lineage>
        <taxon>Bacteria</taxon>
        <taxon>Bacillati</taxon>
        <taxon>Chloroflexota</taxon>
        <taxon>Ktedonobacteria</taxon>
        <taxon>Ktedonobacterales</taxon>
        <taxon>Ktedonobacteraceae</taxon>
        <taxon>Ktedonobacter</taxon>
    </lineage>
</organism>
<dbReference type="InterPro" id="IPR020846">
    <property type="entry name" value="MFS_dom"/>
</dbReference>
<dbReference type="EMBL" id="ADVG01000004">
    <property type="protein sequence ID" value="EFH82935.1"/>
    <property type="molecule type" value="Genomic_DNA"/>
</dbReference>
<dbReference type="PANTHER" id="PTHR42718:SF46">
    <property type="entry name" value="BLR6921 PROTEIN"/>
    <property type="match status" value="1"/>
</dbReference>
<dbReference type="GO" id="GO:0005886">
    <property type="term" value="C:plasma membrane"/>
    <property type="evidence" value="ECO:0007669"/>
    <property type="project" value="UniProtKB-SubCell"/>
</dbReference>
<dbReference type="RefSeq" id="WP_007921407.1">
    <property type="nucleotide sequence ID" value="NZ_ADVG01000004.1"/>
</dbReference>
<evidence type="ECO:0000256" key="4">
    <source>
        <dbReference type="ARBA" id="ARBA00022692"/>
    </source>
</evidence>
<dbReference type="PANTHER" id="PTHR42718">
    <property type="entry name" value="MAJOR FACILITATOR SUPERFAMILY MULTIDRUG TRANSPORTER MFSC"/>
    <property type="match status" value="1"/>
</dbReference>
<dbReference type="InterPro" id="IPR011701">
    <property type="entry name" value="MFS"/>
</dbReference>
<keyword evidence="2" id="KW-0813">Transport</keyword>
<feature type="transmembrane region" description="Helical" evidence="7">
    <location>
        <begin position="323"/>
        <end position="344"/>
    </location>
</feature>
<dbReference type="Gene3D" id="1.20.1250.20">
    <property type="entry name" value="MFS general substrate transporter like domains"/>
    <property type="match status" value="1"/>
</dbReference>
<dbReference type="InterPro" id="IPR005829">
    <property type="entry name" value="Sugar_transporter_CS"/>
</dbReference>
<dbReference type="STRING" id="485913.Krac_3830"/>
<evidence type="ECO:0000256" key="3">
    <source>
        <dbReference type="ARBA" id="ARBA00022475"/>
    </source>
</evidence>
<dbReference type="Gene3D" id="1.20.1720.10">
    <property type="entry name" value="Multidrug resistance protein D"/>
    <property type="match status" value="1"/>
</dbReference>
<dbReference type="PROSITE" id="PS50850">
    <property type="entry name" value="MFS"/>
    <property type="match status" value="1"/>
</dbReference>
<dbReference type="OrthoDB" id="102502at2"/>
<feature type="transmembrane region" description="Helical" evidence="7">
    <location>
        <begin position="71"/>
        <end position="91"/>
    </location>
</feature>
<evidence type="ECO:0000256" key="6">
    <source>
        <dbReference type="ARBA" id="ARBA00023136"/>
    </source>
</evidence>
<keyword evidence="4 7" id="KW-0812">Transmembrane</keyword>
<dbReference type="eggNOG" id="COG2814">
    <property type="taxonomic scope" value="Bacteria"/>
</dbReference>
<dbReference type="InParanoid" id="D6U330"/>
<dbReference type="CDD" id="cd17321">
    <property type="entry name" value="MFS_MMR_MDR_like"/>
    <property type="match status" value="1"/>
</dbReference>
<dbReference type="Proteomes" id="UP000004508">
    <property type="component" value="Unassembled WGS sequence"/>
</dbReference>
<gene>
    <name evidence="9" type="ORF">Krac_3830</name>
</gene>
<feature type="transmembrane region" description="Helical" evidence="7">
    <location>
        <begin position="30"/>
        <end position="51"/>
    </location>
</feature>
<comment type="caution">
    <text evidence="9">The sequence shown here is derived from an EMBL/GenBank/DDBJ whole genome shotgun (WGS) entry which is preliminary data.</text>
</comment>
<evidence type="ECO:0000313" key="9">
    <source>
        <dbReference type="EMBL" id="EFH82935.1"/>
    </source>
</evidence>
<keyword evidence="6 7" id="KW-0472">Membrane</keyword>
<evidence type="ECO:0000256" key="1">
    <source>
        <dbReference type="ARBA" id="ARBA00004651"/>
    </source>
</evidence>
<keyword evidence="3" id="KW-1003">Cell membrane</keyword>
<dbReference type="InterPro" id="IPR036259">
    <property type="entry name" value="MFS_trans_sf"/>
</dbReference>
<evidence type="ECO:0000256" key="7">
    <source>
        <dbReference type="SAM" id="Phobius"/>
    </source>
</evidence>
<proteinExistence type="predicted"/>
<keyword evidence="5 7" id="KW-1133">Transmembrane helix</keyword>
<protein>
    <submittedName>
        <fullName evidence="9">Drug resistance transporter, EmrB/QacA subfamily</fullName>
    </submittedName>
</protein>
<reference evidence="9 10" key="1">
    <citation type="journal article" date="2011" name="Stand. Genomic Sci.">
        <title>Non-contiguous finished genome sequence and contextual data of the filamentous soil bacterium Ktedonobacter racemifer type strain (SOSP1-21).</title>
        <authorList>
            <person name="Chang Y.J."/>
            <person name="Land M."/>
            <person name="Hauser L."/>
            <person name="Chertkov O."/>
            <person name="Del Rio T.G."/>
            <person name="Nolan M."/>
            <person name="Copeland A."/>
            <person name="Tice H."/>
            <person name="Cheng J.F."/>
            <person name="Lucas S."/>
            <person name="Han C."/>
            <person name="Goodwin L."/>
            <person name="Pitluck S."/>
            <person name="Ivanova N."/>
            <person name="Ovchinikova G."/>
            <person name="Pati A."/>
            <person name="Chen A."/>
            <person name="Palaniappan K."/>
            <person name="Mavromatis K."/>
            <person name="Liolios K."/>
            <person name="Brettin T."/>
            <person name="Fiebig A."/>
            <person name="Rohde M."/>
            <person name="Abt B."/>
            <person name="Goker M."/>
            <person name="Detter J.C."/>
            <person name="Woyke T."/>
            <person name="Bristow J."/>
            <person name="Eisen J.A."/>
            <person name="Markowitz V."/>
            <person name="Hugenholtz P."/>
            <person name="Kyrpides N.C."/>
            <person name="Klenk H.P."/>
            <person name="Lapidus A."/>
        </authorList>
    </citation>
    <scope>NUCLEOTIDE SEQUENCE [LARGE SCALE GENOMIC DNA]</scope>
    <source>
        <strain evidence="10">DSM 44963</strain>
    </source>
</reference>
<comment type="subcellular location">
    <subcellularLocation>
        <location evidence="1">Cell membrane</location>
        <topology evidence="1">Multi-pass membrane protein</topology>
    </subcellularLocation>
</comment>
<evidence type="ECO:0000256" key="5">
    <source>
        <dbReference type="ARBA" id="ARBA00022989"/>
    </source>
</evidence>
<dbReference type="SUPFAM" id="SSF103473">
    <property type="entry name" value="MFS general substrate transporter"/>
    <property type="match status" value="1"/>
</dbReference>